<keyword evidence="6 12" id="KW-0472">Membrane</keyword>
<dbReference type="EMBL" id="AFWF01000018">
    <property type="protein sequence ID" value="EGU47763.1"/>
    <property type="molecule type" value="Genomic_DNA"/>
</dbReference>
<dbReference type="InterPro" id="IPR022272">
    <property type="entry name" value="Lipocalin_CS"/>
</dbReference>
<evidence type="ECO:0000313" key="15">
    <source>
        <dbReference type="Proteomes" id="UP000004605"/>
    </source>
</evidence>
<comment type="caution">
    <text evidence="14">The sequence shown here is derived from an EMBL/GenBank/DDBJ whole genome shotgun (WGS) entry which is preliminary data.</text>
</comment>
<keyword evidence="7" id="KW-0564">Palmitate</keyword>
<dbReference type="InterPro" id="IPR012674">
    <property type="entry name" value="Calycin"/>
</dbReference>
<dbReference type="GO" id="GO:0006950">
    <property type="term" value="P:response to stress"/>
    <property type="evidence" value="ECO:0007669"/>
    <property type="project" value="UniProtKB-ARBA"/>
</dbReference>
<evidence type="ECO:0000313" key="14">
    <source>
        <dbReference type="EMBL" id="EGU47763.1"/>
    </source>
</evidence>
<evidence type="ECO:0000256" key="8">
    <source>
        <dbReference type="ARBA" id="ARBA00023237"/>
    </source>
</evidence>
<keyword evidence="9 12" id="KW-0449">Lipoprotein</keyword>
<keyword evidence="5 12" id="KW-0446">Lipid-binding</keyword>
<evidence type="ECO:0000256" key="12">
    <source>
        <dbReference type="PIRNR" id="PIRNR036893"/>
    </source>
</evidence>
<feature type="domain" description="Lipocalin/cytosolic fatty-acid binding" evidence="13">
    <location>
        <begin position="19"/>
        <end position="159"/>
    </location>
</feature>
<evidence type="ECO:0000256" key="10">
    <source>
        <dbReference type="ARBA" id="ARBA00057024"/>
    </source>
</evidence>
<dbReference type="Proteomes" id="UP000004605">
    <property type="component" value="Unassembled WGS sequence"/>
</dbReference>
<keyword evidence="4" id="KW-0732">Signal</keyword>
<dbReference type="FunFam" id="2.40.128.20:FF:000002">
    <property type="entry name" value="Outer membrane lipoprotein Blc"/>
    <property type="match status" value="1"/>
</dbReference>
<dbReference type="PIRSF" id="PIRSF036893">
    <property type="entry name" value="Lipocalin_ApoD"/>
    <property type="match status" value="1"/>
</dbReference>
<dbReference type="Gene3D" id="2.40.128.20">
    <property type="match status" value="1"/>
</dbReference>
<comment type="subunit">
    <text evidence="3 12">Homodimer.</text>
</comment>
<protein>
    <recommendedName>
        <fullName evidence="11 12">Outer membrane lipoprotein Blc</fullName>
    </recommendedName>
</protein>
<dbReference type="Pfam" id="PF08212">
    <property type="entry name" value="Lipocalin_2"/>
    <property type="match status" value="1"/>
</dbReference>
<dbReference type="PRINTS" id="PR01171">
    <property type="entry name" value="BCTLIPOCALIN"/>
</dbReference>
<comment type="similarity">
    <text evidence="2 12">Belongs to the calycin superfamily. Lipocalin family.</text>
</comment>
<dbReference type="SUPFAM" id="SSF50814">
    <property type="entry name" value="Lipocalins"/>
    <property type="match status" value="1"/>
</dbReference>
<evidence type="ECO:0000256" key="2">
    <source>
        <dbReference type="ARBA" id="ARBA00006889"/>
    </source>
</evidence>
<sequence>MLNGCLGMPETVKPVDNFELNRYLGTWYEIARLDHSFEAGLERVSAEYNRLPKGGISVKNRGYDPESDEWVEATGQAFFVNQDDQGYLQVSFFGPFYSSYVIFELDKEGYQHAFVSGPNYDYLWLLSRTPDVSDELKNKFRLQARTLGFDVDELIFVEQEL</sequence>
<organism evidence="14 15">
    <name type="scientific">Vibrio ichthyoenteri ATCC 700023</name>
    <dbReference type="NCBI Taxonomy" id="870968"/>
    <lineage>
        <taxon>Bacteria</taxon>
        <taxon>Pseudomonadati</taxon>
        <taxon>Pseudomonadota</taxon>
        <taxon>Gammaproteobacteria</taxon>
        <taxon>Vibrionales</taxon>
        <taxon>Vibrionaceae</taxon>
        <taxon>Vibrio</taxon>
    </lineage>
</organism>
<dbReference type="PROSITE" id="PS00213">
    <property type="entry name" value="LIPOCALIN"/>
    <property type="match status" value="1"/>
</dbReference>
<comment type="subcellular location">
    <subcellularLocation>
        <location evidence="1">Cell outer membrane</location>
        <topology evidence="1">Lipid-anchor</topology>
    </subcellularLocation>
</comment>
<keyword evidence="8 12" id="KW-0998">Cell outer membrane</keyword>
<accession>F9RXN4</accession>
<dbReference type="InterPro" id="IPR000566">
    <property type="entry name" value="Lipocln_cytosolic_FA-bd_dom"/>
</dbReference>
<dbReference type="AlphaFoldDB" id="F9RXN4"/>
<dbReference type="PANTHER" id="PTHR10612:SF34">
    <property type="entry name" value="APOLIPOPROTEIN D"/>
    <property type="match status" value="1"/>
</dbReference>
<dbReference type="CDD" id="cd19438">
    <property type="entry name" value="lipocalin_Blc-like"/>
    <property type="match status" value="1"/>
</dbReference>
<dbReference type="GO" id="GO:0008289">
    <property type="term" value="F:lipid binding"/>
    <property type="evidence" value="ECO:0007669"/>
    <property type="project" value="UniProtKB-UniRule"/>
</dbReference>
<dbReference type="PANTHER" id="PTHR10612">
    <property type="entry name" value="APOLIPOPROTEIN D"/>
    <property type="match status" value="1"/>
</dbReference>
<evidence type="ECO:0000259" key="13">
    <source>
        <dbReference type="Pfam" id="PF08212"/>
    </source>
</evidence>
<name>F9RXN4_9VIBR</name>
<dbReference type="InterPro" id="IPR002446">
    <property type="entry name" value="Lipocalin_bac"/>
</dbReference>
<reference evidence="14 15" key="1">
    <citation type="journal article" date="2012" name="Int. J. Syst. Evol. Microbiol.">
        <title>Vibrio caribbeanicus sp. nov., isolated from the marine sponge Scleritoderma cyanea.</title>
        <authorList>
            <person name="Hoffmann M."/>
            <person name="Monday S.R."/>
            <person name="Allard M.W."/>
            <person name="Strain E.A."/>
            <person name="Whittaker P."/>
            <person name="Naum M."/>
            <person name="McCarthy P.J."/>
            <person name="Lopez J.V."/>
            <person name="Fischer M."/>
            <person name="Brown E.W."/>
        </authorList>
    </citation>
    <scope>NUCLEOTIDE SEQUENCE [LARGE SCALE GENOMIC DNA]</scope>
    <source>
        <strain evidence="14 15">ATCC 700023</strain>
    </source>
</reference>
<evidence type="ECO:0000256" key="6">
    <source>
        <dbReference type="ARBA" id="ARBA00023136"/>
    </source>
</evidence>
<comment type="function">
    <text evidence="10 12">Involved in the storage or transport of lipids necessary for membrane maintenance under stressful conditions. Displays a binding preference for lysophospholipids.</text>
</comment>
<gene>
    <name evidence="14" type="ORF">VII00023_20257</name>
</gene>
<dbReference type="InterPro" id="IPR022271">
    <property type="entry name" value="Lipocalin_ApoD"/>
</dbReference>
<evidence type="ECO:0000256" key="4">
    <source>
        <dbReference type="ARBA" id="ARBA00022729"/>
    </source>
</evidence>
<keyword evidence="15" id="KW-1185">Reference proteome</keyword>
<evidence type="ECO:0000256" key="11">
    <source>
        <dbReference type="ARBA" id="ARBA00071217"/>
    </source>
</evidence>
<dbReference type="InterPro" id="IPR047202">
    <property type="entry name" value="Lipocalin_Blc-like_dom"/>
</dbReference>
<evidence type="ECO:0000256" key="5">
    <source>
        <dbReference type="ARBA" id="ARBA00023121"/>
    </source>
</evidence>
<dbReference type="GO" id="GO:0009279">
    <property type="term" value="C:cell outer membrane"/>
    <property type="evidence" value="ECO:0007669"/>
    <property type="project" value="UniProtKB-SubCell"/>
</dbReference>
<evidence type="ECO:0000256" key="7">
    <source>
        <dbReference type="ARBA" id="ARBA00023139"/>
    </source>
</evidence>
<evidence type="ECO:0000256" key="9">
    <source>
        <dbReference type="ARBA" id="ARBA00023288"/>
    </source>
</evidence>
<proteinExistence type="inferred from homology"/>
<evidence type="ECO:0000256" key="3">
    <source>
        <dbReference type="ARBA" id="ARBA00011738"/>
    </source>
</evidence>
<evidence type="ECO:0000256" key="1">
    <source>
        <dbReference type="ARBA" id="ARBA00004459"/>
    </source>
</evidence>